<dbReference type="RefSeq" id="WP_073289422.1">
    <property type="nucleotide sequence ID" value="NZ_FRCP01000016.1"/>
</dbReference>
<dbReference type="PANTHER" id="PTHR10569:SF2">
    <property type="entry name" value="GLYCOGEN DEBRANCHING ENZYME"/>
    <property type="match status" value="1"/>
</dbReference>
<evidence type="ECO:0000313" key="3">
    <source>
        <dbReference type="EMBL" id="SHM76524.1"/>
    </source>
</evidence>
<feature type="domain" description="Glycogen debranching enzyme bacterial and archaeal type N-terminal" evidence="2">
    <location>
        <begin position="21"/>
        <end position="274"/>
    </location>
</feature>
<dbReference type="InterPro" id="IPR032790">
    <property type="entry name" value="GDE_C"/>
</dbReference>
<feature type="domain" description="Glycogen debranching enzyme C-terminal" evidence="1">
    <location>
        <begin position="323"/>
        <end position="694"/>
    </location>
</feature>
<evidence type="ECO:0000313" key="4">
    <source>
        <dbReference type="Proteomes" id="UP000184038"/>
    </source>
</evidence>
<gene>
    <name evidence="3" type="ORF">SAMN02746066_03219</name>
</gene>
<dbReference type="OrthoDB" id="9761875at2"/>
<dbReference type="Proteomes" id="UP000184038">
    <property type="component" value="Unassembled WGS sequence"/>
</dbReference>
<dbReference type="FunFam" id="1.50.10.10:FF:000073">
    <property type="entry name" value="Glycogen debranching enzyme, hypothetical (TreX-like)"/>
    <property type="match status" value="1"/>
</dbReference>
<dbReference type="Gene3D" id="1.50.10.10">
    <property type="match status" value="1"/>
</dbReference>
<dbReference type="InterPro" id="IPR024742">
    <property type="entry name" value="Glycogen_debranch_N"/>
</dbReference>
<dbReference type="GO" id="GO:0004135">
    <property type="term" value="F:amylo-alpha-1,6-glucosidase activity"/>
    <property type="evidence" value="ECO:0007669"/>
    <property type="project" value="InterPro"/>
</dbReference>
<organism evidence="3 4">
    <name type="scientific">Anaerosporobacter mobilis DSM 15930</name>
    <dbReference type="NCBI Taxonomy" id="1120996"/>
    <lineage>
        <taxon>Bacteria</taxon>
        <taxon>Bacillati</taxon>
        <taxon>Bacillota</taxon>
        <taxon>Clostridia</taxon>
        <taxon>Lachnospirales</taxon>
        <taxon>Lachnospiraceae</taxon>
        <taxon>Anaerosporobacter</taxon>
    </lineage>
</organism>
<dbReference type="InterPro" id="IPR012341">
    <property type="entry name" value="6hp_glycosidase-like_sf"/>
</dbReference>
<dbReference type="EMBL" id="FRCP01000016">
    <property type="protein sequence ID" value="SHM76524.1"/>
    <property type="molecule type" value="Genomic_DNA"/>
</dbReference>
<dbReference type="STRING" id="1120996.SAMN02746066_03219"/>
<proteinExistence type="predicted"/>
<reference evidence="3 4" key="1">
    <citation type="submission" date="2016-11" db="EMBL/GenBank/DDBJ databases">
        <authorList>
            <person name="Jaros S."/>
            <person name="Januszkiewicz K."/>
            <person name="Wedrychowicz H."/>
        </authorList>
    </citation>
    <scope>NUCLEOTIDE SEQUENCE [LARGE SCALE GENOMIC DNA]</scope>
    <source>
        <strain evidence="3 4">DSM 15930</strain>
    </source>
</reference>
<dbReference type="Pfam" id="PF12439">
    <property type="entry name" value="GDE_N"/>
    <property type="match status" value="1"/>
</dbReference>
<dbReference type="PANTHER" id="PTHR10569">
    <property type="entry name" value="GLYCOGEN DEBRANCHING ENZYME"/>
    <property type="match status" value="1"/>
</dbReference>
<accession>A0A1M7LEZ1</accession>
<dbReference type="GO" id="GO:0005980">
    <property type="term" value="P:glycogen catabolic process"/>
    <property type="evidence" value="ECO:0007669"/>
    <property type="project" value="InterPro"/>
</dbReference>
<dbReference type="Pfam" id="PF06202">
    <property type="entry name" value="GDE_C"/>
    <property type="match status" value="1"/>
</dbReference>
<evidence type="ECO:0000259" key="2">
    <source>
        <dbReference type="Pfam" id="PF12439"/>
    </source>
</evidence>
<dbReference type="GO" id="GO:0004134">
    <property type="term" value="F:4-alpha-glucanotransferase activity"/>
    <property type="evidence" value="ECO:0007669"/>
    <property type="project" value="InterPro"/>
</dbReference>
<name>A0A1M7LEZ1_9FIRM</name>
<dbReference type="InterPro" id="IPR010401">
    <property type="entry name" value="AGL/Gdb1"/>
</dbReference>
<evidence type="ECO:0000259" key="1">
    <source>
        <dbReference type="Pfam" id="PF06202"/>
    </source>
</evidence>
<dbReference type="InterPro" id="IPR008928">
    <property type="entry name" value="6-hairpin_glycosidase_sf"/>
</dbReference>
<protein>
    <submittedName>
        <fullName evidence="3">Glycogen debranching enzyme, putative</fullName>
    </submittedName>
</protein>
<keyword evidence="4" id="KW-1185">Reference proteome</keyword>
<sequence length="704" mass="81250">MREKYVFGRNAFRTFETGMEKEWLLTNGIGGFANQSIIGANTRIYSGYLVASLHAPVDRMMIFPGTHEAVTISGKEYDLTAQEYIKEWKRGYQYLNRFELDILPTYTYQVADLCIKKTVALEYGKNTSVVCYEIENGMDQATFAVTPMFTYRGFGETREQARLVFEKELKVQEFINPDTKDVREKEPNSNTIELEAKNHVLQLIPEENKEVTIKFYASEGTYYDRACKSVSMATPNYLIEENQVYPIDNRTGFLGVDNHITPYDVIVTLAPYEKKRFYVKCTVEELDDKDGFVIAKEYHQRMTRLMDLLPYDDRLARRLAWGADAFIVDRESTGLKTILAGYPWFADWGRDTMIALQGLTLATRRFDDARSILESFSRYVDQGMIPNVFPGNAKEEPMYNTIDASLWYFYSVDRYLEYTGEESDYTFIKDKIYPYLKEIISAYKNGTRFGIRMDSDYLIEGGSDLDQLTWMDVRVGDLVVTPRHGKAVEINALWYNALKVMEKLSVYYGEEGDEYCGLAAHVKDSFVDKFWNSSANCLYDVIEEKNGEEVADGKIRPNQIWAISLPYTMLDREKEKLVVQRVYHDLYTPYGIRSLSSEDVDYKSHYIGKLINRDLAYHMGTSWGYISGAFISAYCKVNDHSKEAVRKAKEMCEYFEDHMEDGCLSGIAEIFDGDFTCTSRGCYTQAWSVGEVLRAYTEDVLPYL</sequence>
<dbReference type="SUPFAM" id="SSF48208">
    <property type="entry name" value="Six-hairpin glycosidases"/>
    <property type="match status" value="1"/>
</dbReference>
<dbReference type="AlphaFoldDB" id="A0A1M7LEZ1"/>